<keyword evidence="8" id="KW-1185">Reference proteome</keyword>
<comment type="similarity">
    <text evidence="5">Belongs to the WD repeat cdt2 family.</text>
</comment>
<dbReference type="PROSITE" id="PS00678">
    <property type="entry name" value="WD_REPEATS_1"/>
    <property type="match status" value="2"/>
</dbReference>
<dbReference type="GeneID" id="103706899"/>
<keyword evidence="3" id="KW-0677">Repeat</keyword>
<dbReference type="SMART" id="SM00320">
    <property type="entry name" value="WD40"/>
    <property type="match status" value="7"/>
</dbReference>
<feature type="repeat" description="WD" evidence="6">
    <location>
        <begin position="359"/>
        <end position="389"/>
    </location>
</feature>
<feature type="repeat" description="WD" evidence="6">
    <location>
        <begin position="178"/>
        <end position="220"/>
    </location>
</feature>
<evidence type="ECO:0000256" key="1">
    <source>
        <dbReference type="ARBA" id="ARBA00004906"/>
    </source>
</evidence>
<dbReference type="GO" id="GO:0030674">
    <property type="term" value="F:protein-macromolecule adaptor activity"/>
    <property type="evidence" value="ECO:0007669"/>
    <property type="project" value="TreeGrafter"/>
</dbReference>
<evidence type="ECO:0000313" key="8">
    <source>
        <dbReference type="Proteomes" id="UP000228380"/>
    </source>
</evidence>
<comment type="pathway">
    <text evidence="1">Protein modification; protein ubiquitination.</text>
</comment>
<evidence type="ECO:0000256" key="3">
    <source>
        <dbReference type="ARBA" id="ARBA00022737"/>
    </source>
</evidence>
<evidence type="ECO:0000256" key="7">
    <source>
        <dbReference type="SAM" id="MobiDB-lite"/>
    </source>
</evidence>
<dbReference type="PRINTS" id="PR00320">
    <property type="entry name" value="GPROTEINBRPT"/>
</dbReference>
<evidence type="ECO:0000256" key="4">
    <source>
        <dbReference type="ARBA" id="ARBA00022786"/>
    </source>
</evidence>
<proteinExistence type="inferred from homology"/>
<organism evidence="8 9">
    <name type="scientific">Phoenix dactylifera</name>
    <name type="common">Date palm</name>
    <dbReference type="NCBI Taxonomy" id="42345"/>
    <lineage>
        <taxon>Eukaryota</taxon>
        <taxon>Viridiplantae</taxon>
        <taxon>Streptophyta</taxon>
        <taxon>Embryophyta</taxon>
        <taxon>Tracheophyta</taxon>
        <taxon>Spermatophyta</taxon>
        <taxon>Magnoliopsida</taxon>
        <taxon>Liliopsida</taxon>
        <taxon>Arecaceae</taxon>
        <taxon>Coryphoideae</taxon>
        <taxon>Phoeniceae</taxon>
        <taxon>Phoenix</taxon>
    </lineage>
</organism>
<dbReference type="GO" id="GO:0043161">
    <property type="term" value="P:proteasome-mediated ubiquitin-dependent protein catabolic process"/>
    <property type="evidence" value="ECO:0007669"/>
    <property type="project" value="TreeGrafter"/>
</dbReference>
<dbReference type="PROSITE" id="PS50082">
    <property type="entry name" value="WD_REPEATS_2"/>
    <property type="match status" value="4"/>
</dbReference>
<dbReference type="RefSeq" id="XP_026660349.1">
    <property type="nucleotide sequence ID" value="XM_026804548.2"/>
</dbReference>
<feature type="region of interest" description="Disordered" evidence="7">
    <location>
        <begin position="474"/>
        <end position="531"/>
    </location>
</feature>
<dbReference type="Pfam" id="PF00400">
    <property type="entry name" value="WD40"/>
    <property type="match status" value="5"/>
</dbReference>
<feature type="repeat" description="WD" evidence="6">
    <location>
        <begin position="136"/>
        <end position="177"/>
    </location>
</feature>
<evidence type="ECO:0000313" key="9">
    <source>
        <dbReference type="RefSeq" id="XP_026660349.1"/>
    </source>
</evidence>
<keyword evidence="2 6" id="KW-0853">WD repeat</keyword>
<protein>
    <submittedName>
        <fullName evidence="9">Denticleless protein homolog isoform X1</fullName>
    </submittedName>
</protein>
<accession>A0A8B8J497</accession>
<dbReference type="GO" id="GO:0005634">
    <property type="term" value="C:nucleus"/>
    <property type="evidence" value="ECO:0007669"/>
    <property type="project" value="TreeGrafter"/>
</dbReference>
<dbReference type="Proteomes" id="UP000228380">
    <property type="component" value="Unplaced"/>
</dbReference>
<name>A0A8B8J497_PHODC</name>
<keyword evidence="4" id="KW-0833">Ubl conjugation pathway</keyword>
<dbReference type="InterPro" id="IPR015943">
    <property type="entry name" value="WD40/YVTN_repeat-like_dom_sf"/>
</dbReference>
<feature type="compositionally biased region" description="Polar residues" evidence="7">
    <location>
        <begin position="477"/>
        <end position="493"/>
    </location>
</feature>
<dbReference type="PANTHER" id="PTHR22852">
    <property type="entry name" value="LETHAL 2 DENTICLELESS PROTEIN RETINOIC ACID-REGULATED NUCLEAR MATRIX-ASSOCIATED PROTEIN"/>
    <property type="match status" value="1"/>
</dbReference>
<dbReference type="InterPro" id="IPR020472">
    <property type="entry name" value="WD40_PAC1"/>
</dbReference>
<dbReference type="Gene3D" id="2.130.10.10">
    <property type="entry name" value="YVTN repeat-like/Quinoprotein amine dehydrogenase"/>
    <property type="match status" value="2"/>
</dbReference>
<evidence type="ECO:0000256" key="5">
    <source>
        <dbReference type="ARBA" id="ARBA00038344"/>
    </source>
</evidence>
<feature type="repeat" description="WD" evidence="6">
    <location>
        <begin position="391"/>
        <end position="433"/>
    </location>
</feature>
<dbReference type="SUPFAM" id="SSF50978">
    <property type="entry name" value="WD40 repeat-like"/>
    <property type="match status" value="1"/>
</dbReference>
<dbReference type="AlphaFoldDB" id="A0A8B8J497"/>
<dbReference type="InterPro" id="IPR036322">
    <property type="entry name" value="WD40_repeat_dom_sf"/>
</dbReference>
<dbReference type="InterPro" id="IPR051865">
    <property type="entry name" value="WD-repeat_CDT2_adapter"/>
</dbReference>
<dbReference type="PANTHER" id="PTHR22852:SF0">
    <property type="entry name" value="DENTICLELESS PROTEIN HOMOLOG"/>
    <property type="match status" value="1"/>
</dbReference>
<dbReference type="InterPro" id="IPR019775">
    <property type="entry name" value="WD40_repeat_CS"/>
</dbReference>
<reference evidence="9" key="1">
    <citation type="submission" date="2025-08" db="UniProtKB">
        <authorList>
            <consortium name="RefSeq"/>
        </authorList>
    </citation>
    <scope>IDENTIFICATION</scope>
    <source>
        <tissue evidence="9">Young leaves</tissue>
    </source>
</reference>
<dbReference type="PROSITE" id="PS50294">
    <property type="entry name" value="WD_REPEATS_REGION"/>
    <property type="match status" value="3"/>
</dbReference>
<evidence type="ECO:0000256" key="6">
    <source>
        <dbReference type="PROSITE-ProRule" id="PRU00221"/>
    </source>
</evidence>
<dbReference type="OrthoDB" id="2096344at2759"/>
<evidence type="ECO:0000256" key="2">
    <source>
        <dbReference type="ARBA" id="ARBA00022574"/>
    </source>
</evidence>
<gene>
    <name evidence="9" type="primary">LOC103706899</name>
</gene>
<sequence>MASKVPPFSPLPPPLAVPILGAPNSGPSSIWFLIAFSPLPLASLVRKRPYLGDLSSEPSGLGTGVVAIEHDGVSTPPLAISFCKTSRNSHLLAVSDEDGYLSFYNTCQSLGSVASCWEKAVTSSSPQAVEARVCDWIAHNNAIFDVCWIKDDNHILTASGDQTIKIWNVEKRKCTGILVGHTGSVKSLCSHSSNPDLVVSGSRDGSFALWDLRCESSYKNTHGEICLGYTAVVKEAHTSIQGKRVRRGKAGSMSITSVLYLKDNVSLASAGAVDSVVKFWDTRNLKSPVTQACPYVEPSLEKERGLHGISCLSQDSNGVFVAASCMDNRIYLYDVLHLDKGPMKIFSGSKIESFFVKSAISPDGAYILGGSSDGNAYIWQVRKPEGLPVMLKGHEGEVTAVDWCSSEIGKIATTSDDFMVRVWNFKKGGCISSGSPKAVRKRVIAPNTEGRKLAMDEHLYSTEMADSLCASREVATNPHSPVQTKSLEFSTPESGKKTHFRSLLGEEEEMQKSPDAELSSPSSVLNPPPSLKRRTIRDYFIVAP</sequence>
<dbReference type="InterPro" id="IPR001680">
    <property type="entry name" value="WD40_rpt"/>
</dbReference>